<dbReference type="Pfam" id="PF14602">
    <property type="entry name" value="Hexapep_2"/>
    <property type="match status" value="1"/>
</dbReference>
<protein>
    <submittedName>
        <fullName evidence="1">Gamma carbonic anhydrase family protein</fullName>
    </submittedName>
</protein>
<dbReference type="EMBL" id="DWWO01000027">
    <property type="protein sequence ID" value="HJC33477.1"/>
    <property type="molecule type" value="Genomic_DNA"/>
</dbReference>
<dbReference type="CDD" id="cd04645">
    <property type="entry name" value="LbH_gamma_CA_like"/>
    <property type="match status" value="1"/>
</dbReference>
<reference evidence="1" key="2">
    <citation type="submission" date="2021-04" db="EMBL/GenBank/DDBJ databases">
        <authorList>
            <person name="Gilroy R."/>
        </authorList>
    </citation>
    <scope>NUCLEOTIDE SEQUENCE</scope>
    <source>
        <strain evidence="1">ChiW19-954</strain>
    </source>
</reference>
<dbReference type="Pfam" id="PF00132">
    <property type="entry name" value="Hexapep"/>
    <property type="match status" value="1"/>
</dbReference>
<evidence type="ECO:0000313" key="2">
    <source>
        <dbReference type="Proteomes" id="UP000823890"/>
    </source>
</evidence>
<dbReference type="PANTHER" id="PTHR13061:SF29">
    <property type="entry name" value="GAMMA CARBONIC ANHYDRASE-LIKE 1, MITOCHONDRIAL-RELATED"/>
    <property type="match status" value="1"/>
</dbReference>
<dbReference type="InterPro" id="IPR001451">
    <property type="entry name" value="Hexapep"/>
</dbReference>
<name>A0A9D2SSF0_9FIRM</name>
<reference evidence="1" key="1">
    <citation type="journal article" date="2021" name="PeerJ">
        <title>Extensive microbial diversity within the chicken gut microbiome revealed by metagenomics and culture.</title>
        <authorList>
            <person name="Gilroy R."/>
            <person name="Ravi A."/>
            <person name="Getino M."/>
            <person name="Pursley I."/>
            <person name="Horton D.L."/>
            <person name="Alikhan N.F."/>
            <person name="Baker D."/>
            <person name="Gharbi K."/>
            <person name="Hall N."/>
            <person name="Watson M."/>
            <person name="Adriaenssens E.M."/>
            <person name="Foster-Nyarko E."/>
            <person name="Jarju S."/>
            <person name="Secka A."/>
            <person name="Antonio M."/>
            <person name="Oren A."/>
            <person name="Chaudhuri R.R."/>
            <person name="La Ragione R."/>
            <person name="Hildebrand F."/>
            <person name="Pallen M.J."/>
        </authorList>
    </citation>
    <scope>NUCLEOTIDE SEQUENCE</scope>
    <source>
        <strain evidence="1">ChiW19-954</strain>
    </source>
</reference>
<dbReference type="Proteomes" id="UP000823890">
    <property type="component" value="Unassembled WGS sequence"/>
</dbReference>
<proteinExistence type="predicted"/>
<dbReference type="AlphaFoldDB" id="A0A9D2SSF0"/>
<sequence>MIKTNKIASSANIVKQSVILGDVSIGEDSTILFHAVLRGDCAEIKVGKCSNIQDNCTVHTDKGCPAVLGDYVTVGHNAVVHGCTVGTGSLIGMGAVILNRARIGKECLIGAGSVVLEDTVIPDGSLAVGNPAKVKRQLTEEERRKLYDNSLHYMVTGRKLKKEGYCV</sequence>
<gene>
    <name evidence="1" type="ORF">H9758_02665</name>
</gene>
<dbReference type="Gene3D" id="2.160.10.10">
    <property type="entry name" value="Hexapeptide repeat proteins"/>
    <property type="match status" value="1"/>
</dbReference>
<evidence type="ECO:0000313" key="1">
    <source>
        <dbReference type="EMBL" id="HJC33477.1"/>
    </source>
</evidence>
<dbReference type="SUPFAM" id="SSF51161">
    <property type="entry name" value="Trimeric LpxA-like enzymes"/>
    <property type="match status" value="1"/>
</dbReference>
<dbReference type="InterPro" id="IPR047324">
    <property type="entry name" value="LbH_gamma_CA-like"/>
</dbReference>
<dbReference type="InterPro" id="IPR050484">
    <property type="entry name" value="Transf_Hexapept/Carb_Anhydrase"/>
</dbReference>
<comment type="caution">
    <text evidence="1">The sequence shown here is derived from an EMBL/GenBank/DDBJ whole genome shotgun (WGS) entry which is preliminary data.</text>
</comment>
<accession>A0A9D2SSF0</accession>
<dbReference type="PANTHER" id="PTHR13061">
    <property type="entry name" value="DYNACTIN SUBUNIT P25"/>
    <property type="match status" value="1"/>
</dbReference>
<dbReference type="InterPro" id="IPR011004">
    <property type="entry name" value="Trimer_LpxA-like_sf"/>
</dbReference>
<organism evidence="1 2">
    <name type="scientific">Candidatus Mediterraneibacter faecipullorum</name>
    <dbReference type="NCBI Taxonomy" id="2838670"/>
    <lineage>
        <taxon>Bacteria</taxon>
        <taxon>Bacillati</taxon>
        <taxon>Bacillota</taxon>
        <taxon>Clostridia</taxon>
        <taxon>Lachnospirales</taxon>
        <taxon>Lachnospiraceae</taxon>
        <taxon>Mediterraneibacter</taxon>
    </lineage>
</organism>